<organism evidence="4 5">
    <name type="scientific">Puccinia graminis f. sp. tritici</name>
    <dbReference type="NCBI Taxonomy" id="56615"/>
    <lineage>
        <taxon>Eukaryota</taxon>
        <taxon>Fungi</taxon>
        <taxon>Dikarya</taxon>
        <taxon>Basidiomycota</taxon>
        <taxon>Pucciniomycotina</taxon>
        <taxon>Pucciniomycetes</taxon>
        <taxon>Pucciniales</taxon>
        <taxon>Pucciniaceae</taxon>
        <taxon>Puccinia</taxon>
    </lineage>
</organism>
<dbReference type="Pfam" id="PF23585">
    <property type="entry name" value="DUF7137"/>
    <property type="match status" value="1"/>
</dbReference>
<name>A0A5B0MR81_PUCGR</name>
<evidence type="ECO:0000256" key="2">
    <source>
        <dbReference type="SAM" id="Phobius"/>
    </source>
</evidence>
<keyword evidence="2" id="KW-0472">Membrane</keyword>
<feature type="region of interest" description="Disordered" evidence="1">
    <location>
        <begin position="29"/>
        <end position="55"/>
    </location>
</feature>
<evidence type="ECO:0000313" key="5">
    <source>
        <dbReference type="Proteomes" id="UP000325313"/>
    </source>
</evidence>
<feature type="compositionally biased region" description="Polar residues" evidence="1">
    <location>
        <begin position="136"/>
        <end position="164"/>
    </location>
</feature>
<evidence type="ECO:0000259" key="3">
    <source>
        <dbReference type="Pfam" id="PF23585"/>
    </source>
</evidence>
<evidence type="ECO:0000313" key="4">
    <source>
        <dbReference type="EMBL" id="KAA1078943.1"/>
    </source>
</evidence>
<sequence length="342" mass="37066">MYLLEPAQAGCCLRFASWLIKNQPKTTIERSRALHHHQPSTSSSSSNQTKPTTSTTSMRLILLRTICILITTSIIPPTLNQLINQPLNNQLQPRQVVNNPNQNQNQNPNQNQNQNANQNQNQNQNANQNQNQNQPTTTAGQVQATQSASRAGTNAPGPSTSSVFSAPIDSPAGGLVFTQPPATAAASYYKIAQNQPLTFGWNYTNILSYGNSITVVAYCSLNKISYTISTLPAQATAITWDPYALQQQPGYPLFAEATYTLQIFDERGMGAGPTPGLMAPSSQMKFAMYKPQPYTPLASWTCSTCSGARGFFHNYSPVLLACSLSLITAIGGGWYGVLAAIR</sequence>
<dbReference type="Proteomes" id="UP000325313">
    <property type="component" value="Unassembled WGS sequence"/>
</dbReference>
<dbReference type="EMBL" id="VDEP01000445">
    <property type="protein sequence ID" value="KAA1078943.1"/>
    <property type="molecule type" value="Genomic_DNA"/>
</dbReference>
<dbReference type="PANTHER" id="PTHR42028">
    <property type="entry name" value="CHROMOSOME 1, WHOLE GENOME SHOTGUN SEQUENCE"/>
    <property type="match status" value="1"/>
</dbReference>
<reference evidence="4 5" key="1">
    <citation type="submission" date="2019-05" db="EMBL/GenBank/DDBJ databases">
        <title>Emergence of the Ug99 lineage of the wheat stem rust pathogen through somatic hybridization.</title>
        <authorList>
            <person name="Li F."/>
            <person name="Upadhyaya N.M."/>
            <person name="Sperschneider J."/>
            <person name="Matny O."/>
            <person name="Nguyen-Phuc H."/>
            <person name="Mago R."/>
            <person name="Raley C."/>
            <person name="Miller M.E."/>
            <person name="Silverstein K.A.T."/>
            <person name="Henningsen E."/>
            <person name="Hirsch C.D."/>
            <person name="Visser B."/>
            <person name="Pretorius Z.A."/>
            <person name="Steffenson B.J."/>
            <person name="Schwessinger B."/>
            <person name="Dodds P.N."/>
            <person name="Figueroa M."/>
        </authorList>
    </citation>
    <scope>NUCLEOTIDE SEQUENCE [LARGE SCALE GENOMIC DNA]</scope>
    <source>
        <strain evidence="4 5">Ug99</strain>
    </source>
</reference>
<keyword evidence="2" id="KW-1133">Transmembrane helix</keyword>
<feature type="transmembrane region" description="Helical" evidence="2">
    <location>
        <begin position="318"/>
        <end position="341"/>
    </location>
</feature>
<feature type="compositionally biased region" description="Low complexity" evidence="1">
    <location>
        <begin position="40"/>
        <end position="55"/>
    </location>
</feature>
<comment type="caution">
    <text evidence="4">The sequence shown here is derived from an EMBL/GenBank/DDBJ whole genome shotgun (WGS) entry which is preliminary data.</text>
</comment>
<proteinExistence type="predicted"/>
<protein>
    <recommendedName>
        <fullName evidence="3">DUF7137 domain-containing protein</fullName>
    </recommendedName>
</protein>
<feature type="domain" description="DUF7137" evidence="3">
    <location>
        <begin position="170"/>
        <end position="304"/>
    </location>
</feature>
<accession>A0A5B0MR81</accession>
<gene>
    <name evidence="4" type="ORF">PGTUg99_008601</name>
</gene>
<dbReference type="InterPro" id="IPR055561">
    <property type="entry name" value="DUF7137"/>
</dbReference>
<feature type="region of interest" description="Disordered" evidence="1">
    <location>
        <begin position="95"/>
        <end position="166"/>
    </location>
</feature>
<feature type="compositionally biased region" description="Low complexity" evidence="1">
    <location>
        <begin position="95"/>
        <end position="135"/>
    </location>
</feature>
<dbReference type="PANTHER" id="PTHR42028:SF1">
    <property type="entry name" value="YALI0E30657P"/>
    <property type="match status" value="1"/>
</dbReference>
<keyword evidence="2" id="KW-0812">Transmembrane</keyword>
<evidence type="ECO:0000256" key="1">
    <source>
        <dbReference type="SAM" id="MobiDB-lite"/>
    </source>
</evidence>
<dbReference type="AlphaFoldDB" id="A0A5B0MR81"/>